<protein>
    <submittedName>
        <fullName evidence="1">Uncharacterized protein</fullName>
    </submittedName>
</protein>
<evidence type="ECO:0000313" key="1">
    <source>
        <dbReference type="EMBL" id="DAE17117.1"/>
    </source>
</evidence>
<sequence length="52" mass="5862">MATIRIRTCASRGRADGDWYSNPHSQRLEIGDCISNAISSIAKDFMIIINYE</sequence>
<dbReference type="EMBL" id="BK015636">
    <property type="protein sequence ID" value="DAE17117.1"/>
    <property type="molecule type" value="Genomic_DNA"/>
</dbReference>
<accession>A0A8S5QEC3</accession>
<proteinExistence type="predicted"/>
<reference evidence="1" key="1">
    <citation type="journal article" date="2021" name="Proc. Natl. Acad. Sci. U.S.A.">
        <title>A Catalog of Tens of Thousands of Viruses from Human Metagenomes Reveals Hidden Associations with Chronic Diseases.</title>
        <authorList>
            <person name="Tisza M.J."/>
            <person name="Buck C.B."/>
        </authorList>
    </citation>
    <scope>NUCLEOTIDE SEQUENCE</scope>
    <source>
        <strain evidence="1">Ctbvd11</strain>
    </source>
</reference>
<name>A0A8S5QEC3_9CAUD</name>
<organism evidence="1">
    <name type="scientific">Siphoviridae sp. ctbvd11</name>
    <dbReference type="NCBI Taxonomy" id="2825567"/>
    <lineage>
        <taxon>Viruses</taxon>
        <taxon>Duplodnaviria</taxon>
        <taxon>Heunggongvirae</taxon>
        <taxon>Uroviricota</taxon>
        <taxon>Caudoviricetes</taxon>
    </lineage>
</organism>